<name>A0ABQ9FV80_TEGGR</name>
<gene>
    <name evidence="1" type="ORF">KUTeg_002799</name>
</gene>
<dbReference type="Proteomes" id="UP001217089">
    <property type="component" value="Unassembled WGS sequence"/>
</dbReference>
<proteinExistence type="predicted"/>
<organism evidence="1 2">
    <name type="scientific">Tegillarca granosa</name>
    <name type="common">Malaysian cockle</name>
    <name type="synonym">Anadara granosa</name>
    <dbReference type="NCBI Taxonomy" id="220873"/>
    <lineage>
        <taxon>Eukaryota</taxon>
        <taxon>Metazoa</taxon>
        <taxon>Spiralia</taxon>
        <taxon>Lophotrochozoa</taxon>
        <taxon>Mollusca</taxon>
        <taxon>Bivalvia</taxon>
        <taxon>Autobranchia</taxon>
        <taxon>Pteriomorphia</taxon>
        <taxon>Arcoida</taxon>
        <taxon>Arcoidea</taxon>
        <taxon>Arcidae</taxon>
        <taxon>Tegillarca</taxon>
    </lineage>
</organism>
<keyword evidence="2" id="KW-1185">Reference proteome</keyword>
<protein>
    <submittedName>
        <fullName evidence="1">Uncharacterized protein</fullName>
    </submittedName>
</protein>
<evidence type="ECO:0000313" key="1">
    <source>
        <dbReference type="EMBL" id="KAJ8319650.1"/>
    </source>
</evidence>
<dbReference type="EMBL" id="JARBDR010000175">
    <property type="protein sequence ID" value="KAJ8319650.1"/>
    <property type="molecule type" value="Genomic_DNA"/>
</dbReference>
<sequence>MWRKVQSLGLQVVYSERDDVSRFIRKLFAVLLIPAEHIPDAFEQLSSDRRDIELYPWHLEDKFCLDCFVVVGVQHVCKNKQDVEGWHRRIIDSAHGSANLLHREAKCLPTQVKLICEGKLKCVQRKLTFKLCKKIHSLFNAYENGEVYTSQFLKQCGRIYAPMT</sequence>
<evidence type="ECO:0000313" key="2">
    <source>
        <dbReference type="Proteomes" id="UP001217089"/>
    </source>
</evidence>
<reference evidence="1 2" key="1">
    <citation type="submission" date="2022-12" db="EMBL/GenBank/DDBJ databases">
        <title>Chromosome-level genome of Tegillarca granosa.</title>
        <authorList>
            <person name="Kim J."/>
        </authorList>
    </citation>
    <scope>NUCLEOTIDE SEQUENCE [LARGE SCALE GENOMIC DNA]</scope>
    <source>
        <strain evidence="1">Teg-2019</strain>
        <tissue evidence="1">Adductor muscle</tissue>
    </source>
</reference>
<comment type="caution">
    <text evidence="1">The sequence shown here is derived from an EMBL/GenBank/DDBJ whole genome shotgun (WGS) entry which is preliminary data.</text>
</comment>
<accession>A0ABQ9FV80</accession>